<dbReference type="PANTHER" id="PTHR46331">
    <property type="entry name" value="VALACYCLOVIR HYDROLASE"/>
    <property type="match status" value="1"/>
</dbReference>
<evidence type="ECO:0000313" key="3">
    <source>
        <dbReference type="EMBL" id="ELU06268.1"/>
    </source>
</evidence>
<dbReference type="HOGENOM" id="CLU_020336_50_5_1"/>
<evidence type="ECO:0000259" key="1">
    <source>
        <dbReference type="Pfam" id="PF00561"/>
    </source>
</evidence>
<dbReference type="OMA" id="RFPQLWA"/>
<dbReference type="Pfam" id="PF00561">
    <property type="entry name" value="Abhydrolase_1"/>
    <property type="match status" value="1"/>
</dbReference>
<reference evidence="4" key="3">
    <citation type="submission" date="2015-06" db="UniProtKB">
        <authorList>
            <consortium name="EnsemblMetazoa"/>
        </authorList>
    </citation>
    <scope>IDENTIFICATION</scope>
</reference>
<dbReference type="Gene3D" id="3.40.50.1820">
    <property type="entry name" value="alpha/beta hydrolase"/>
    <property type="match status" value="1"/>
</dbReference>
<dbReference type="EnsemblMetazoa" id="CapteT156358">
    <property type="protein sequence ID" value="CapteP156358"/>
    <property type="gene ID" value="CapteG156358"/>
</dbReference>
<protein>
    <submittedName>
        <fullName evidence="3 4">Uncharacterized protein</fullName>
    </submittedName>
</protein>
<keyword evidence="5" id="KW-1185">Reference proteome</keyword>
<reference evidence="5" key="1">
    <citation type="submission" date="2012-12" db="EMBL/GenBank/DDBJ databases">
        <authorList>
            <person name="Hellsten U."/>
            <person name="Grimwood J."/>
            <person name="Chapman J.A."/>
            <person name="Shapiro H."/>
            <person name="Aerts A."/>
            <person name="Otillar R.P."/>
            <person name="Terry A.Y."/>
            <person name="Boore J.L."/>
            <person name="Simakov O."/>
            <person name="Marletaz F."/>
            <person name="Cho S.-J."/>
            <person name="Edsinger-Gonzales E."/>
            <person name="Havlak P."/>
            <person name="Kuo D.-H."/>
            <person name="Larsson T."/>
            <person name="Lv J."/>
            <person name="Arendt D."/>
            <person name="Savage R."/>
            <person name="Osoegawa K."/>
            <person name="de Jong P."/>
            <person name="Lindberg D.R."/>
            <person name="Seaver E.C."/>
            <person name="Weisblat D.A."/>
            <person name="Putnam N.H."/>
            <person name="Grigoriev I.V."/>
            <person name="Rokhsar D.S."/>
        </authorList>
    </citation>
    <scope>NUCLEOTIDE SEQUENCE</scope>
    <source>
        <strain evidence="5">I ESC-2004</strain>
    </source>
</reference>
<dbReference type="GO" id="GO:0017171">
    <property type="term" value="F:serine hydrolase activity"/>
    <property type="evidence" value="ECO:0007669"/>
    <property type="project" value="TreeGrafter"/>
</dbReference>
<dbReference type="EMBL" id="AMQN01007502">
    <property type="status" value="NOT_ANNOTATED_CDS"/>
    <property type="molecule type" value="Genomic_DNA"/>
</dbReference>
<name>R7UJI0_CAPTE</name>
<dbReference type="EMBL" id="KB300813">
    <property type="protein sequence ID" value="ELU06268.1"/>
    <property type="molecule type" value="Genomic_DNA"/>
</dbReference>
<organism evidence="3">
    <name type="scientific">Capitella teleta</name>
    <name type="common">Polychaete worm</name>
    <dbReference type="NCBI Taxonomy" id="283909"/>
    <lineage>
        <taxon>Eukaryota</taxon>
        <taxon>Metazoa</taxon>
        <taxon>Spiralia</taxon>
        <taxon>Lophotrochozoa</taxon>
        <taxon>Annelida</taxon>
        <taxon>Polychaeta</taxon>
        <taxon>Sedentaria</taxon>
        <taxon>Scolecida</taxon>
        <taxon>Capitellidae</taxon>
        <taxon>Capitella</taxon>
    </lineage>
</organism>
<proteinExistence type="predicted"/>
<dbReference type="InterPro" id="IPR029058">
    <property type="entry name" value="AB_hydrolase_fold"/>
</dbReference>
<dbReference type="InterPro" id="IPR000073">
    <property type="entry name" value="AB_hydrolase_1"/>
</dbReference>
<evidence type="ECO:0000313" key="4">
    <source>
        <dbReference type="EnsemblMetazoa" id="CapteP156358"/>
    </source>
</evidence>
<dbReference type="Pfam" id="PF12146">
    <property type="entry name" value="Hydrolase_4"/>
    <property type="match status" value="1"/>
</dbReference>
<dbReference type="AlphaFoldDB" id="R7UJI0"/>
<dbReference type="Proteomes" id="UP000014760">
    <property type="component" value="Unassembled WGS sequence"/>
</dbReference>
<dbReference type="OrthoDB" id="10028263at2759"/>
<gene>
    <name evidence="3" type="ORF">CAPTEDRAFT_156358</name>
</gene>
<sequence>MGNHVVLLLPGALGSAKTDFAYQMQNLNKDIFTLIAWDPRGYGQSRPPVRDWPEHFLRRDAEDAAQFMEKLMMQLQEVTKSMPKNVNQDKFSLLGWSDGGITAMILAAMIPEKIRKLVVWGANAFVTKEEIETYEKIRDVNQWSGMMRKPFEDTYGTEYFSQQFGNWVDAFSKFQDNPEGDICREDLSKITCPTLVLHGQKDPLVPQFHADFLIENIQGSQLKLFPEGKHNLHMRFNKEFNSVVEQFLLEP</sequence>
<dbReference type="SUPFAM" id="SSF53474">
    <property type="entry name" value="alpha/beta-Hydrolases"/>
    <property type="match status" value="1"/>
</dbReference>
<accession>R7UJI0</accession>
<feature type="domain" description="AB hydrolase-1" evidence="1">
    <location>
        <begin position="5"/>
        <end position="135"/>
    </location>
</feature>
<dbReference type="PANTHER" id="PTHR46331:SF2">
    <property type="entry name" value="VALACYCLOVIR HYDROLASE"/>
    <property type="match status" value="1"/>
</dbReference>
<dbReference type="STRING" id="283909.R7UJI0"/>
<evidence type="ECO:0000259" key="2">
    <source>
        <dbReference type="Pfam" id="PF12146"/>
    </source>
</evidence>
<reference evidence="3 5" key="2">
    <citation type="journal article" date="2013" name="Nature">
        <title>Insights into bilaterian evolution from three spiralian genomes.</title>
        <authorList>
            <person name="Simakov O."/>
            <person name="Marletaz F."/>
            <person name="Cho S.J."/>
            <person name="Edsinger-Gonzales E."/>
            <person name="Havlak P."/>
            <person name="Hellsten U."/>
            <person name="Kuo D.H."/>
            <person name="Larsson T."/>
            <person name="Lv J."/>
            <person name="Arendt D."/>
            <person name="Savage R."/>
            <person name="Osoegawa K."/>
            <person name="de Jong P."/>
            <person name="Grimwood J."/>
            <person name="Chapman J.A."/>
            <person name="Shapiro H."/>
            <person name="Aerts A."/>
            <person name="Otillar R.P."/>
            <person name="Terry A.Y."/>
            <person name="Boore J.L."/>
            <person name="Grigoriev I.V."/>
            <person name="Lindberg D.R."/>
            <person name="Seaver E.C."/>
            <person name="Weisblat D.A."/>
            <person name="Putnam N.H."/>
            <person name="Rokhsar D.S."/>
        </authorList>
    </citation>
    <scope>NUCLEOTIDE SEQUENCE</scope>
    <source>
        <strain evidence="3 5">I ESC-2004</strain>
    </source>
</reference>
<feature type="domain" description="Serine aminopeptidase S33" evidence="2">
    <location>
        <begin position="182"/>
        <end position="233"/>
    </location>
</feature>
<dbReference type="InterPro" id="IPR022742">
    <property type="entry name" value="Hydrolase_4"/>
</dbReference>
<dbReference type="FunCoup" id="R7UJI0">
    <property type="interactions" value="198"/>
</dbReference>
<evidence type="ECO:0000313" key="5">
    <source>
        <dbReference type="Proteomes" id="UP000014760"/>
    </source>
</evidence>